<dbReference type="Gene3D" id="1.10.10.10">
    <property type="entry name" value="Winged helix-like DNA-binding domain superfamily/Winged helix DNA-binding domain"/>
    <property type="match status" value="1"/>
</dbReference>
<dbReference type="InterPro" id="IPR015421">
    <property type="entry name" value="PyrdxlP-dep_Trfase_major"/>
</dbReference>
<dbReference type="PANTHER" id="PTHR46577:SF1">
    <property type="entry name" value="HTH-TYPE TRANSCRIPTIONAL REGULATORY PROTEIN GABR"/>
    <property type="match status" value="1"/>
</dbReference>
<dbReference type="PRINTS" id="PR00035">
    <property type="entry name" value="HTHGNTR"/>
</dbReference>
<keyword evidence="2" id="KW-0663">Pyridoxal phosphate</keyword>
<dbReference type="InterPro" id="IPR036390">
    <property type="entry name" value="WH_DNA-bd_sf"/>
</dbReference>
<organism evidence="7 8">
    <name type="scientific">Pseudonocardia charpentierae</name>
    <dbReference type="NCBI Taxonomy" id="3075545"/>
    <lineage>
        <taxon>Bacteria</taxon>
        <taxon>Bacillati</taxon>
        <taxon>Actinomycetota</taxon>
        <taxon>Actinomycetes</taxon>
        <taxon>Pseudonocardiales</taxon>
        <taxon>Pseudonocardiaceae</taxon>
        <taxon>Pseudonocardia</taxon>
    </lineage>
</organism>
<evidence type="ECO:0000256" key="4">
    <source>
        <dbReference type="ARBA" id="ARBA00023125"/>
    </source>
</evidence>
<keyword evidence="7" id="KW-0032">Aminotransferase</keyword>
<dbReference type="InterPro" id="IPR004839">
    <property type="entry name" value="Aminotransferase_I/II_large"/>
</dbReference>
<evidence type="ECO:0000259" key="6">
    <source>
        <dbReference type="PROSITE" id="PS50949"/>
    </source>
</evidence>
<comment type="similarity">
    <text evidence="1">In the C-terminal section; belongs to the class-I pyridoxal-phosphate-dependent aminotransferase family.</text>
</comment>
<evidence type="ECO:0000256" key="2">
    <source>
        <dbReference type="ARBA" id="ARBA00022898"/>
    </source>
</evidence>
<dbReference type="Gene3D" id="3.40.640.10">
    <property type="entry name" value="Type I PLP-dependent aspartate aminotransferase-like (Major domain)"/>
    <property type="match status" value="1"/>
</dbReference>
<dbReference type="InterPro" id="IPR000524">
    <property type="entry name" value="Tscrpt_reg_HTH_GntR"/>
</dbReference>
<keyword evidence="7" id="KW-0808">Transferase</keyword>
<keyword evidence="5" id="KW-0804">Transcription</keyword>
<accession>A0ABU2NAZ5</accession>
<proteinExistence type="inferred from homology"/>
<dbReference type="EMBL" id="JAVREJ010000010">
    <property type="protein sequence ID" value="MDT0350890.1"/>
    <property type="molecule type" value="Genomic_DNA"/>
</dbReference>
<gene>
    <name evidence="7" type="ORF">RM445_15265</name>
</gene>
<dbReference type="PANTHER" id="PTHR46577">
    <property type="entry name" value="HTH-TYPE TRANSCRIPTIONAL REGULATORY PROTEIN GABR"/>
    <property type="match status" value="1"/>
</dbReference>
<dbReference type="InterPro" id="IPR036388">
    <property type="entry name" value="WH-like_DNA-bd_sf"/>
</dbReference>
<sequence length="471" mass="49740">MEQGQAGAAAVDQVGRGADFLQLDPASAPAHGLAGWLTAAVRDAITDGRLPAGARLPATRVLAGQLGVSRGVVVEAYQRLTDEGLLSGRRGGGTGVLATSPRPAAVRAETAPVRVPIDLRPGLPDLSAFPRQAWLRAERAALARTPDHALGYGDPRGTLELRAALATWLGRSRGVRADPTEIVVVNGVAQGLALIAQVLARRGVTTVGYEDPGSRGTRDQLERWGLTLEPVPVDDRGLDVDALTATGVGPVFVTPAHQYPTGGVLAPERRRALLEWARAADGRLVIEDDYDAEHRYDRAPVAALAAVAPEHVVHVGSVSKTLAPALRLGWVVAPRDVREELVARKQWSDITTPALGQLALAELITSGGFERHLRKVRARQRDRRDALLDAVRLHLPGTRVHGVAAGLHLLVGLPDGADDAAVAERALAAGVAVQPLSHHRLRPGPPGLVLGYAATTPDRLREGVRLLADAM</sequence>
<reference evidence="8" key="1">
    <citation type="submission" date="2023-07" db="EMBL/GenBank/DDBJ databases">
        <title>30 novel species of actinomycetes from the DSMZ collection.</title>
        <authorList>
            <person name="Nouioui I."/>
        </authorList>
    </citation>
    <scope>NUCLEOTIDE SEQUENCE [LARGE SCALE GENOMIC DNA]</scope>
    <source>
        <strain evidence="8">DSM 45834</strain>
    </source>
</reference>
<keyword evidence="8" id="KW-1185">Reference proteome</keyword>
<evidence type="ECO:0000256" key="1">
    <source>
        <dbReference type="ARBA" id="ARBA00005384"/>
    </source>
</evidence>
<keyword evidence="3" id="KW-0805">Transcription regulation</keyword>
<dbReference type="Pfam" id="PF00392">
    <property type="entry name" value="GntR"/>
    <property type="match status" value="1"/>
</dbReference>
<dbReference type="RefSeq" id="WP_311556934.1">
    <property type="nucleotide sequence ID" value="NZ_JAVREJ010000010.1"/>
</dbReference>
<dbReference type="Pfam" id="PF00155">
    <property type="entry name" value="Aminotran_1_2"/>
    <property type="match status" value="1"/>
</dbReference>
<dbReference type="SUPFAM" id="SSF53383">
    <property type="entry name" value="PLP-dependent transferases"/>
    <property type="match status" value="1"/>
</dbReference>
<dbReference type="CDD" id="cd00609">
    <property type="entry name" value="AAT_like"/>
    <property type="match status" value="1"/>
</dbReference>
<protein>
    <submittedName>
        <fullName evidence="7">PLP-dependent aminotransferase family protein</fullName>
    </submittedName>
</protein>
<dbReference type="Proteomes" id="UP001183202">
    <property type="component" value="Unassembled WGS sequence"/>
</dbReference>
<dbReference type="GO" id="GO:0008483">
    <property type="term" value="F:transaminase activity"/>
    <property type="evidence" value="ECO:0007669"/>
    <property type="project" value="UniProtKB-KW"/>
</dbReference>
<evidence type="ECO:0000313" key="8">
    <source>
        <dbReference type="Proteomes" id="UP001183202"/>
    </source>
</evidence>
<evidence type="ECO:0000256" key="5">
    <source>
        <dbReference type="ARBA" id="ARBA00023163"/>
    </source>
</evidence>
<evidence type="ECO:0000313" key="7">
    <source>
        <dbReference type="EMBL" id="MDT0350890.1"/>
    </source>
</evidence>
<name>A0ABU2NAZ5_9PSEU</name>
<dbReference type="PROSITE" id="PS50949">
    <property type="entry name" value="HTH_GNTR"/>
    <property type="match status" value="1"/>
</dbReference>
<feature type="domain" description="HTH gntR-type" evidence="6">
    <location>
        <begin position="31"/>
        <end position="99"/>
    </location>
</feature>
<dbReference type="InterPro" id="IPR051446">
    <property type="entry name" value="HTH_trans_reg/aminotransferase"/>
</dbReference>
<dbReference type="SUPFAM" id="SSF46785">
    <property type="entry name" value="Winged helix' DNA-binding domain"/>
    <property type="match status" value="1"/>
</dbReference>
<dbReference type="InterPro" id="IPR015424">
    <property type="entry name" value="PyrdxlP-dep_Trfase"/>
</dbReference>
<dbReference type="SMART" id="SM00345">
    <property type="entry name" value="HTH_GNTR"/>
    <property type="match status" value="1"/>
</dbReference>
<keyword evidence="4" id="KW-0238">DNA-binding</keyword>
<comment type="caution">
    <text evidence="7">The sequence shown here is derived from an EMBL/GenBank/DDBJ whole genome shotgun (WGS) entry which is preliminary data.</text>
</comment>
<evidence type="ECO:0000256" key="3">
    <source>
        <dbReference type="ARBA" id="ARBA00023015"/>
    </source>
</evidence>